<evidence type="ECO:0000313" key="2">
    <source>
        <dbReference type="Proteomes" id="UP001239397"/>
    </source>
</evidence>
<sequence>MTAISADDLDAAVTCLAEGLRPAAANDWTTVAGTGELDAWHTAEHIGDCLLSYAAQLVSRRPSGFVPFLAALEKDASSADALEFALAGGAILAAVVRAAPPESRAFHPTGTADPAGFAAMGCAEVLVHGEDVARGLGLALDPPREVCARTVSRLFPHVGDVSDLDPWTALLWAMDRAEVPGRPKQTGWRWHGAPPKP</sequence>
<dbReference type="AlphaFoldDB" id="A0A9Y2JY38"/>
<dbReference type="Proteomes" id="UP001239397">
    <property type="component" value="Chromosome"/>
</dbReference>
<gene>
    <name evidence="1" type="ORF">QRX60_20420</name>
</gene>
<protein>
    <recommendedName>
        <fullName evidence="3">Mycothiol-dependent maleylpyruvate isomerase metal-binding domain-containing protein</fullName>
    </recommendedName>
</protein>
<name>A0A9Y2JY38_9PSEU</name>
<dbReference type="EMBL" id="CP127295">
    <property type="protein sequence ID" value="WIY06085.1"/>
    <property type="molecule type" value="Genomic_DNA"/>
</dbReference>
<organism evidence="1 2">
    <name type="scientific">Amycolatopsis mongoliensis</name>
    <dbReference type="NCBI Taxonomy" id="715475"/>
    <lineage>
        <taxon>Bacteria</taxon>
        <taxon>Bacillati</taxon>
        <taxon>Actinomycetota</taxon>
        <taxon>Actinomycetes</taxon>
        <taxon>Pseudonocardiales</taxon>
        <taxon>Pseudonocardiaceae</taxon>
        <taxon>Amycolatopsis</taxon>
    </lineage>
</organism>
<reference evidence="1 2" key="1">
    <citation type="submission" date="2023-06" db="EMBL/GenBank/DDBJ databases">
        <authorList>
            <person name="Oyuntsetseg B."/>
            <person name="Kim S.B."/>
        </authorList>
    </citation>
    <scope>NUCLEOTIDE SEQUENCE [LARGE SCALE GENOMIC DNA]</scope>
    <source>
        <strain evidence="1 2">4-36</strain>
    </source>
</reference>
<dbReference type="KEGG" id="amog:QRX60_20420"/>
<evidence type="ECO:0008006" key="3">
    <source>
        <dbReference type="Google" id="ProtNLM"/>
    </source>
</evidence>
<keyword evidence="2" id="KW-1185">Reference proteome</keyword>
<evidence type="ECO:0000313" key="1">
    <source>
        <dbReference type="EMBL" id="WIY06085.1"/>
    </source>
</evidence>
<dbReference type="RefSeq" id="WP_286002353.1">
    <property type="nucleotide sequence ID" value="NZ_CP127295.1"/>
</dbReference>
<proteinExistence type="predicted"/>
<accession>A0A9Y2JY38</accession>